<keyword evidence="6 9" id="KW-0224">Dipeptidase</keyword>
<comment type="cofactor">
    <cofactor evidence="9">
        <name>Zn(2+)</name>
        <dbReference type="ChEBI" id="CHEBI:29105"/>
    </cofactor>
    <text evidence="9">Binds 1 zinc ion per subunit.</text>
</comment>
<dbReference type="GO" id="GO:0071555">
    <property type="term" value="P:cell wall organization"/>
    <property type="evidence" value="ECO:0007669"/>
    <property type="project" value="UniProtKB-KW"/>
</dbReference>
<dbReference type="AlphaFoldDB" id="K9WET0"/>
<dbReference type="HOGENOM" id="CLU_060744_1_1_3"/>
<feature type="binding site" evidence="9">
    <location>
        <position position="177"/>
    </location>
    <ligand>
        <name>Zn(2+)</name>
        <dbReference type="ChEBI" id="CHEBI:29105"/>
        <note>catalytic</note>
    </ligand>
</feature>
<keyword evidence="4 9" id="KW-0378">Hydrolase</keyword>
<dbReference type="EC" id="3.4.13.22" evidence="9"/>
<dbReference type="PANTHER" id="PTHR43126">
    <property type="entry name" value="D-ALANYL-D-ALANINE DIPEPTIDASE"/>
    <property type="match status" value="1"/>
</dbReference>
<keyword evidence="8" id="KW-0961">Cell wall biogenesis/degradation</keyword>
<evidence type="ECO:0000256" key="6">
    <source>
        <dbReference type="ARBA" id="ARBA00022997"/>
    </source>
</evidence>
<dbReference type="PANTHER" id="PTHR43126:SF1">
    <property type="entry name" value="D-ALANYL-D-ALANINE DIPEPTIDASE"/>
    <property type="match status" value="1"/>
</dbReference>
<dbReference type="SUPFAM" id="SSF55166">
    <property type="entry name" value="Hedgehog/DD-peptidase"/>
    <property type="match status" value="1"/>
</dbReference>
<evidence type="ECO:0000256" key="5">
    <source>
        <dbReference type="ARBA" id="ARBA00022833"/>
    </source>
</evidence>
<evidence type="ECO:0000256" key="1">
    <source>
        <dbReference type="ARBA" id="ARBA00001362"/>
    </source>
</evidence>
<dbReference type="GO" id="GO:0006508">
    <property type="term" value="P:proteolysis"/>
    <property type="evidence" value="ECO:0007669"/>
    <property type="project" value="UniProtKB-KW"/>
</dbReference>
<sequence length="257" mass="28619">MMNRGSKGIAISFILGLVSVLLTLSSMSPKAETLPLATATTSMSTVTQTENSTESELSLPLTTPPQQVAQSPLPYDARLIDIRKVNPKIALDIRYATTNNFLKRKLYSTSRCVLRGAAVRRLSQVQQDLEKKGLGLKVFDCYRPLSVQKLMWQVKPDSRYVANPKNGSRHNRGAAVDLTLVDRNGKELQMPTGFDDFTVKAHRNYTGASAQARKNSKLLEDAMKKYGFIPLPTEWWHFDAPGWDKYAILDVSFGAIP</sequence>
<keyword evidence="2 9" id="KW-0645">Protease</keyword>
<dbReference type="GO" id="GO:0160237">
    <property type="term" value="F:D-Ala-D-Ala dipeptidase activity"/>
    <property type="evidence" value="ECO:0007669"/>
    <property type="project" value="UniProtKB-EC"/>
</dbReference>
<dbReference type="InterPro" id="IPR000755">
    <property type="entry name" value="A_A_dipeptidase"/>
</dbReference>
<evidence type="ECO:0000256" key="4">
    <source>
        <dbReference type="ARBA" id="ARBA00022801"/>
    </source>
</evidence>
<dbReference type="GO" id="GO:0008270">
    <property type="term" value="F:zinc ion binding"/>
    <property type="evidence" value="ECO:0007669"/>
    <property type="project" value="UniProtKB-UniRule"/>
</dbReference>
<name>K9WET0_9CYAN</name>
<dbReference type="GO" id="GO:0008237">
    <property type="term" value="F:metallopeptidase activity"/>
    <property type="evidence" value="ECO:0007669"/>
    <property type="project" value="UniProtKB-KW"/>
</dbReference>
<evidence type="ECO:0000256" key="7">
    <source>
        <dbReference type="ARBA" id="ARBA00023049"/>
    </source>
</evidence>
<keyword evidence="7 9" id="KW-0482">Metalloprotease</keyword>
<feature type="site" description="Transition state stabilizer" evidence="9">
    <location>
        <position position="143"/>
    </location>
</feature>
<evidence type="ECO:0000313" key="12">
    <source>
        <dbReference type="Proteomes" id="UP000010471"/>
    </source>
</evidence>
<dbReference type="STRING" id="1173027.Mic7113_2213"/>
<feature type="active site" description="Proton donor/acceptor" evidence="9">
    <location>
        <position position="234"/>
    </location>
</feature>
<dbReference type="eggNOG" id="COG2173">
    <property type="taxonomic scope" value="Bacteria"/>
</dbReference>
<dbReference type="RefSeq" id="WP_015182179.1">
    <property type="nucleotide sequence ID" value="NC_019738.1"/>
</dbReference>
<reference evidence="11 12" key="1">
    <citation type="submission" date="2012-06" db="EMBL/GenBank/DDBJ databases">
        <title>Finished chromosome of genome of Microcoleus sp. PCC 7113.</title>
        <authorList>
            <consortium name="US DOE Joint Genome Institute"/>
            <person name="Gugger M."/>
            <person name="Coursin T."/>
            <person name="Rippka R."/>
            <person name="Tandeau De Marsac N."/>
            <person name="Huntemann M."/>
            <person name="Wei C.-L."/>
            <person name="Han J."/>
            <person name="Detter J.C."/>
            <person name="Han C."/>
            <person name="Tapia R."/>
            <person name="Chen A."/>
            <person name="Kyrpides N."/>
            <person name="Mavromatis K."/>
            <person name="Markowitz V."/>
            <person name="Szeto E."/>
            <person name="Ivanova N."/>
            <person name="Pagani I."/>
            <person name="Pati A."/>
            <person name="Goodwin L."/>
            <person name="Nordberg H.P."/>
            <person name="Cantor M.N."/>
            <person name="Hua S.X."/>
            <person name="Woyke T."/>
            <person name="Kerfeld C.A."/>
        </authorList>
    </citation>
    <scope>NUCLEOTIDE SEQUENCE [LARGE SCALE GENOMIC DNA]</scope>
    <source>
        <strain evidence="11 12">PCC 7113</strain>
    </source>
</reference>
<keyword evidence="3 9" id="KW-0479">Metal-binding</keyword>
<organism evidence="11 12">
    <name type="scientific">Allocoleopsis franciscana PCC 7113</name>
    <dbReference type="NCBI Taxonomy" id="1173027"/>
    <lineage>
        <taxon>Bacteria</taxon>
        <taxon>Bacillati</taxon>
        <taxon>Cyanobacteriota</taxon>
        <taxon>Cyanophyceae</taxon>
        <taxon>Coleofasciculales</taxon>
        <taxon>Coleofasciculaceae</taxon>
        <taxon>Allocoleopsis</taxon>
        <taxon>Allocoleopsis franciscana</taxon>
    </lineage>
</organism>
<evidence type="ECO:0000256" key="9">
    <source>
        <dbReference type="HAMAP-Rule" id="MF_01924"/>
    </source>
</evidence>
<keyword evidence="12" id="KW-1185">Reference proteome</keyword>
<dbReference type="CDD" id="cd14840">
    <property type="entry name" value="D-Ala-D-Ala_dipeptidase_Aad"/>
    <property type="match status" value="1"/>
</dbReference>
<feature type="binding site" evidence="9">
    <location>
        <position position="170"/>
    </location>
    <ligand>
        <name>Zn(2+)</name>
        <dbReference type="ChEBI" id="CHEBI:29105"/>
        <note>catalytic</note>
    </ligand>
</feature>
<dbReference type="Pfam" id="PF01427">
    <property type="entry name" value="Peptidase_M15"/>
    <property type="match status" value="1"/>
</dbReference>
<dbReference type="PATRIC" id="fig|1173027.3.peg.2417"/>
<feature type="binding site" evidence="9">
    <location>
        <position position="237"/>
    </location>
    <ligand>
        <name>Zn(2+)</name>
        <dbReference type="ChEBI" id="CHEBI:29105"/>
        <note>catalytic</note>
    </ligand>
</feature>
<keyword evidence="5 9" id="KW-0862">Zinc</keyword>
<evidence type="ECO:0000256" key="3">
    <source>
        <dbReference type="ARBA" id="ARBA00022723"/>
    </source>
</evidence>
<evidence type="ECO:0000256" key="10">
    <source>
        <dbReference type="SAM" id="MobiDB-lite"/>
    </source>
</evidence>
<comment type="function">
    <text evidence="9">Catalyzes hydrolysis of the D-alanyl-D-alanine dipeptide.</text>
</comment>
<gene>
    <name evidence="11" type="ORF">Mic7113_2213</name>
</gene>
<evidence type="ECO:0000256" key="8">
    <source>
        <dbReference type="ARBA" id="ARBA00023316"/>
    </source>
</evidence>
<dbReference type="KEGG" id="mic:Mic7113_2213"/>
<dbReference type="Proteomes" id="UP000010471">
    <property type="component" value="Chromosome"/>
</dbReference>
<accession>K9WET0</accession>
<feature type="region of interest" description="Disordered" evidence="10">
    <location>
        <begin position="38"/>
        <end position="63"/>
    </location>
</feature>
<evidence type="ECO:0000313" key="11">
    <source>
        <dbReference type="EMBL" id="AFZ18027.1"/>
    </source>
</evidence>
<protein>
    <recommendedName>
        <fullName evidence="9">D-alanyl-D-alanine dipeptidase</fullName>
        <shortName evidence="9">D-Ala-D-Ala dipeptidase</shortName>
        <ecNumber evidence="9">3.4.13.22</ecNumber>
    </recommendedName>
</protein>
<dbReference type="Gene3D" id="3.30.1380.10">
    <property type="match status" value="1"/>
</dbReference>
<proteinExistence type="inferred from homology"/>
<comment type="similarity">
    <text evidence="9">Belongs to the peptidase M15D family.</text>
</comment>
<dbReference type="HAMAP" id="MF_01924">
    <property type="entry name" value="A_A_dipeptidase"/>
    <property type="match status" value="1"/>
</dbReference>
<comment type="catalytic activity">
    <reaction evidence="1 9">
        <text>D-alanyl-D-alanine + H2O = 2 D-alanine</text>
        <dbReference type="Rhea" id="RHEA:20661"/>
        <dbReference type="ChEBI" id="CHEBI:15377"/>
        <dbReference type="ChEBI" id="CHEBI:57416"/>
        <dbReference type="ChEBI" id="CHEBI:57822"/>
        <dbReference type="EC" id="3.4.13.22"/>
    </reaction>
</comment>
<dbReference type="EMBL" id="CP003630">
    <property type="protein sequence ID" value="AFZ18027.1"/>
    <property type="molecule type" value="Genomic_DNA"/>
</dbReference>
<feature type="compositionally biased region" description="Polar residues" evidence="10">
    <location>
        <begin position="50"/>
        <end position="63"/>
    </location>
</feature>
<evidence type="ECO:0000256" key="2">
    <source>
        <dbReference type="ARBA" id="ARBA00022670"/>
    </source>
</evidence>
<feature type="compositionally biased region" description="Low complexity" evidence="10">
    <location>
        <begin position="38"/>
        <end position="49"/>
    </location>
</feature>
<dbReference type="InterPro" id="IPR009045">
    <property type="entry name" value="Zn_M74/Hedgehog-like"/>
</dbReference>